<keyword evidence="2" id="KW-1185">Reference proteome</keyword>
<comment type="caution">
    <text evidence="1">The sequence shown here is derived from an EMBL/GenBank/DDBJ whole genome shotgun (WGS) entry which is preliminary data.</text>
</comment>
<evidence type="ECO:0000313" key="1">
    <source>
        <dbReference type="EMBL" id="KAF5805754.1"/>
    </source>
</evidence>
<gene>
    <name evidence="1" type="ORF">HanXRQr2_Chr05g0213211</name>
</gene>
<dbReference type="Proteomes" id="UP000215914">
    <property type="component" value="Unassembled WGS sequence"/>
</dbReference>
<evidence type="ECO:0000313" key="2">
    <source>
        <dbReference type="Proteomes" id="UP000215914"/>
    </source>
</evidence>
<dbReference type="Gramene" id="mRNA:HanXRQr2_Chr05g0213211">
    <property type="protein sequence ID" value="CDS:HanXRQr2_Chr05g0213211.1"/>
    <property type="gene ID" value="HanXRQr2_Chr05g0213211"/>
</dbReference>
<dbReference type="EMBL" id="MNCJ02000320">
    <property type="protein sequence ID" value="KAF5805754.1"/>
    <property type="molecule type" value="Genomic_DNA"/>
</dbReference>
<reference evidence="1" key="1">
    <citation type="journal article" date="2017" name="Nature">
        <title>The sunflower genome provides insights into oil metabolism, flowering and Asterid evolution.</title>
        <authorList>
            <person name="Badouin H."/>
            <person name="Gouzy J."/>
            <person name="Grassa C.J."/>
            <person name="Murat F."/>
            <person name="Staton S.E."/>
            <person name="Cottret L."/>
            <person name="Lelandais-Briere C."/>
            <person name="Owens G.L."/>
            <person name="Carrere S."/>
            <person name="Mayjonade B."/>
            <person name="Legrand L."/>
            <person name="Gill N."/>
            <person name="Kane N.C."/>
            <person name="Bowers J.E."/>
            <person name="Hubner S."/>
            <person name="Bellec A."/>
            <person name="Berard A."/>
            <person name="Berges H."/>
            <person name="Blanchet N."/>
            <person name="Boniface M.C."/>
            <person name="Brunel D."/>
            <person name="Catrice O."/>
            <person name="Chaidir N."/>
            <person name="Claudel C."/>
            <person name="Donnadieu C."/>
            <person name="Faraut T."/>
            <person name="Fievet G."/>
            <person name="Helmstetter N."/>
            <person name="King M."/>
            <person name="Knapp S.J."/>
            <person name="Lai Z."/>
            <person name="Le Paslier M.C."/>
            <person name="Lippi Y."/>
            <person name="Lorenzon L."/>
            <person name="Mandel J.R."/>
            <person name="Marage G."/>
            <person name="Marchand G."/>
            <person name="Marquand E."/>
            <person name="Bret-Mestries E."/>
            <person name="Morien E."/>
            <person name="Nambeesan S."/>
            <person name="Nguyen T."/>
            <person name="Pegot-Espagnet P."/>
            <person name="Pouilly N."/>
            <person name="Raftis F."/>
            <person name="Sallet E."/>
            <person name="Schiex T."/>
            <person name="Thomas J."/>
            <person name="Vandecasteele C."/>
            <person name="Vares D."/>
            <person name="Vear F."/>
            <person name="Vautrin S."/>
            <person name="Crespi M."/>
            <person name="Mangin B."/>
            <person name="Burke J.M."/>
            <person name="Salse J."/>
            <person name="Munos S."/>
            <person name="Vincourt P."/>
            <person name="Rieseberg L.H."/>
            <person name="Langlade N.B."/>
        </authorList>
    </citation>
    <scope>NUCLEOTIDE SEQUENCE</scope>
    <source>
        <tissue evidence="1">Leaves</tissue>
    </source>
</reference>
<protein>
    <submittedName>
        <fullName evidence="1">Uncharacterized protein</fullName>
    </submittedName>
</protein>
<organism evidence="1 2">
    <name type="scientific">Helianthus annuus</name>
    <name type="common">Common sunflower</name>
    <dbReference type="NCBI Taxonomy" id="4232"/>
    <lineage>
        <taxon>Eukaryota</taxon>
        <taxon>Viridiplantae</taxon>
        <taxon>Streptophyta</taxon>
        <taxon>Embryophyta</taxon>
        <taxon>Tracheophyta</taxon>
        <taxon>Spermatophyta</taxon>
        <taxon>Magnoliopsida</taxon>
        <taxon>eudicotyledons</taxon>
        <taxon>Gunneridae</taxon>
        <taxon>Pentapetalae</taxon>
        <taxon>asterids</taxon>
        <taxon>campanulids</taxon>
        <taxon>Asterales</taxon>
        <taxon>Asteraceae</taxon>
        <taxon>Asteroideae</taxon>
        <taxon>Heliantheae alliance</taxon>
        <taxon>Heliantheae</taxon>
        <taxon>Helianthus</taxon>
    </lineage>
</organism>
<accession>A0A9K3IZI7</accession>
<sequence>MVRIRLGFIKDVEMCLVKSPCITLLTNTKNESTKCSGVIFSNINPRLNDQLETI</sequence>
<proteinExistence type="predicted"/>
<dbReference type="AlphaFoldDB" id="A0A9K3IZI7"/>
<name>A0A9K3IZI7_HELAN</name>
<reference evidence="1" key="2">
    <citation type="submission" date="2020-06" db="EMBL/GenBank/DDBJ databases">
        <title>Helianthus annuus Genome sequencing and assembly Release 2.</title>
        <authorList>
            <person name="Gouzy J."/>
            <person name="Langlade N."/>
            <person name="Munos S."/>
        </authorList>
    </citation>
    <scope>NUCLEOTIDE SEQUENCE</scope>
    <source>
        <tissue evidence="1">Leaves</tissue>
    </source>
</reference>